<dbReference type="AlphaFoldDB" id="A0A1J7I9W6"/>
<evidence type="ECO:0000256" key="1">
    <source>
        <dbReference type="SAM" id="MobiDB-lite"/>
    </source>
</evidence>
<evidence type="ECO:0000313" key="2">
    <source>
        <dbReference type="EMBL" id="OIW24115.1"/>
    </source>
</evidence>
<feature type="region of interest" description="Disordered" evidence="1">
    <location>
        <begin position="316"/>
        <end position="336"/>
    </location>
</feature>
<keyword evidence="3" id="KW-1185">Reference proteome</keyword>
<dbReference type="InParanoid" id="A0A1J7I9W6"/>
<evidence type="ECO:0000313" key="3">
    <source>
        <dbReference type="Proteomes" id="UP000182658"/>
    </source>
</evidence>
<dbReference type="EMBL" id="KV875105">
    <property type="protein sequence ID" value="OIW24115.1"/>
    <property type="molecule type" value="Genomic_DNA"/>
</dbReference>
<name>A0A1J7I9W6_9PEZI</name>
<reference evidence="2 3" key="1">
    <citation type="submission" date="2016-10" db="EMBL/GenBank/DDBJ databases">
        <title>Draft genome sequence of Coniochaeta ligniaria NRRL30616, a lignocellulolytic fungus for bioabatement of inhibitors in plant biomass hydrolysates.</title>
        <authorList>
            <consortium name="DOE Joint Genome Institute"/>
            <person name="Jimenez D.J."/>
            <person name="Hector R.E."/>
            <person name="Riley R."/>
            <person name="Sun H."/>
            <person name="Grigoriev I.V."/>
            <person name="Van Elsas J.D."/>
            <person name="Nichols N.N."/>
        </authorList>
    </citation>
    <scope>NUCLEOTIDE SEQUENCE [LARGE SCALE GENOMIC DNA]</scope>
    <source>
        <strain evidence="2 3">NRRL 30616</strain>
    </source>
</reference>
<sequence>MPRLPEESDSFHQQSERRRLRFLKVPFLDDTIMDDGPPTTWGIDDFGVPRLRKCPFTLESINWERARILGRGMDGIVWRVYFGDAGPYALKLFWDGDPHEVPVLGYFAAQRECQNAALLQMIRASLDYVPCDQGSADKRPVRVLANPTDWDQARANFFAFAEENRKREWASPDPKEPIEAVGDMPRFARCYGWLQFNCSEVLPRMPRRVYPHGVDVGKHRRTLRTEHNRDKFIAVVYEYVESGENSTELVEKVARFLWLAGFCFCSTPLAQNWKNSVLVDYSDIIGPHSYGWQKLYYRCRAAREVLKGSLNDNVEAKGGPRPWTSKPSSLDSKPAC</sequence>
<feature type="compositionally biased region" description="Polar residues" evidence="1">
    <location>
        <begin position="325"/>
        <end position="336"/>
    </location>
</feature>
<gene>
    <name evidence="2" type="ORF">CONLIGDRAFT_664473</name>
</gene>
<protein>
    <submittedName>
        <fullName evidence="2">Uncharacterized protein</fullName>
    </submittedName>
</protein>
<dbReference type="Proteomes" id="UP000182658">
    <property type="component" value="Unassembled WGS sequence"/>
</dbReference>
<accession>A0A1J7I9W6</accession>
<organism evidence="2 3">
    <name type="scientific">Coniochaeta ligniaria NRRL 30616</name>
    <dbReference type="NCBI Taxonomy" id="1408157"/>
    <lineage>
        <taxon>Eukaryota</taxon>
        <taxon>Fungi</taxon>
        <taxon>Dikarya</taxon>
        <taxon>Ascomycota</taxon>
        <taxon>Pezizomycotina</taxon>
        <taxon>Sordariomycetes</taxon>
        <taxon>Sordariomycetidae</taxon>
        <taxon>Coniochaetales</taxon>
        <taxon>Coniochaetaceae</taxon>
        <taxon>Coniochaeta</taxon>
    </lineage>
</organism>
<proteinExistence type="predicted"/>
<dbReference type="OrthoDB" id="4633509at2759"/>